<comment type="caution">
    <text evidence="1">The sequence shown here is derived from an EMBL/GenBank/DDBJ whole genome shotgun (WGS) entry which is preliminary data.</text>
</comment>
<dbReference type="Proteomes" id="UP001157502">
    <property type="component" value="Chromosome 4"/>
</dbReference>
<organism evidence="1 2">
    <name type="scientific">Dallia pectoralis</name>
    <name type="common">Alaska blackfish</name>
    <dbReference type="NCBI Taxonomy" id="75939"/>
    <lineage>
        <taxon>Eukaryota</taxon>
        <taxon>Metazoa</taxon>
        <taxon>Chordata</taxon>
        <taxon>Craniata</taxon>
        <taxon>Vertebrata</taxon>
        <taxon>Euteleostomi</taxon>
        <taxon>Actinopterygii</taxon>
        <taxon>Neopterygii</taxon>
        <taxon>Teleostei</taxon>
        <taxon>Protacanthopterygii</taxon>
        <taxon>Esociformes</taxon>
        <taxon>Umbridae</taxon>
        <taxon>Dallia</taxon>
    </lineage>
</organism>
<gene>
    <name evidence="1" type="ORF">DPEC_G00052340</name>
</gene>
<sequence>MPQRIPLRPSMTARLNYLPCRHESANKRSLMYQVTDSSHQAAPPLLPGFCGLADEEGLTHHGVRCSGTNVDAHSERREPCNRAAPDTSPAGKSVHCFRRHFSSWFHRVCVIPVGICCQPKTATMTEEVSEVPKEMLESVKDAVGRKIRLSVKKRVKLEIKGDRVENRVLALTSHRAYLLTARIPSKIEHNFNYLEIQGVACNKPNQLALEYERGTVSLKLASIEEVNEVVAHIGTCLQRICPGLSPLKVMKKLSMEPPERIINLQTLWESQKVSEPGPCGGFSQMYRCVCDWLGLPYREEVQWDVDTIYLTQDTRELNLQDFSHLENRDLVAIIAVLEYNQWFTKLSTKDYRLSADVCDQILRIVARSSRLEELVLDNAGLTRDFAQKLANALAHNPNPGLHTINLANNPLEDRGISSLGGQFAKLHKGLKHLNFSKTSLSPKGVNSLAQSLSANPCIPVDLSHLDLSGNILRGDDLPNFYHFLGQPNRLVTLDLSNTDCSLDLVCSALLRGSTQHLSVINLSKSVFAHRKGKDVPPSFKHFFSSAASLSSINLSGTKLPPEALKALLLGLASNPSLKEVSLDLSCCELRSGGSQILEGCIAEIPNISSLDISDNGLDSELSTLLVWLAKNRSIRHLSLGKNFNNIKSKNLAPVLDNLVHMIQEEESPLTSLSLADSKLKADLTIVLNALGSNTSLTRVDISGNAMGDMGAKMLAKALQINSKLRTVIWDRNNISPQGLQDVAAALEKNSTIRFMPIPIIDASQALKASPEKTEDALLRIENYLFRNHETRKYHQEQAYRLQQGIVTTTTQQMIDRICVKVQDHLNSLRNSETDVILDDVKTAEKLIKDARNSKTLLPNLYHLGAASREEVNGQSVGPIQEKLESMAGEVARVMDEQLQALLESMVDAAEGLCPHVMKKTNLRQDLINASTAKMVVPRSFVKNTLLEQSGVDIINKISEVKLSLASFLSDRIVDEILDALCGSQHTLADHLVQKGRPLVQQDSVDLDVSEERAPKRSAVELMEAERLDDLETCMMTPKSKRKSIHSRMLRPVSRAFEMEFDLDKALEDVPIHLEDTPGSTTSPGFSLFKRAPGALGELPSEEGKKLQHFTKLRPRRNKKKQSSKTPPMDSTGSLDGEQNGLHGRVDEGVDEFFSKKVTKMNSKRPQKSLDSQDGERKRSKGGFLNLIKSRSSKSSDRDKPEKSLPCSPVPAPVVPVPEETSSPKAPMKSQAPEPPTKVKEAKTQSGQPLDCSSSSDRSDEQRTPDSMDEASEGSPQGGRRYGVQVMGSGLLAEMKAKQERRAFGPNKQDKFDQTSSPESSGTAKQQPTSPESRSSGGSKAEMSGVVGSPETSPRDGDAKPEAAPRVRSTSTSKPPLQGPKPAPAARPTILQKPRTSSSRSIDEGCESPGGNASPKVAILPHNLKRVPQDKEAQGTPVPGVNKNLCSQEVRSASASDPGKQQNRPRHNSEDNNTKPKDKSPNPDQDKGPKGKSLDSGEEADKDFIFI</sequence>
<proteinExistence type="predicted"/>
<evidence type="ECO:0000313" key="1">
    <source>
        <dbReference type="EMBL" id="KAJ8013349.1"/>
    </source>
</evidence>
<reference evidence="1" key="1">
    <citation type="submission" date="2021-05" db="EMBL/GenBank/DDBJ databases">
        <authorList>
            <person name="Pan Q."/>
            <person name="Jouanno E."/>
            <person name="Zahm M."/>
            <person name="Klopp C."/>
            <person name="Cabau C."/>
            <person name="Louis A."/>
            <person name="Berthelot C."/>
            <person name="Parey E."/>
            <person name="Roest Crollius H."/>
            <person name="Montfort J."/>
            <person name="Robinson-Rechavi M."/>
            <person name="Bouchez O."/>
            <person name="Lampietro C."/>
            <person name="Lopez Roques C."/>
            <person name="Donnadieu C."/>
            <person name="Postlethwait J."/>
            <person name="Bobe J."/>
            <person name="Dillon D."/>
            <person name="Chandos A."/>
            <person name="von Hippel F."/>
            <person name="Guiguen Y."/>
        </authorList>
    </citation>
    <scope>NUCLEOTIDE SEQUENCE</scope>
    <source>
        <strain evidence="1">YG-Jan2019</strain>
    </source>
</reference>
<evidence type="ECO:0000313" key="2">
    <source>
        <dbReference type="Proteomes" id="UP001157502"/>
    </source>
</evidence>
<name>A0ACC2HBG8_DALPE</name>
<dbReference type="EMBL" id="CM055731">
    <property type="protein sequence ID" value="KAJ8013349.1"/>
    <property type="molecule type" value="Genomic_DNA"/>
</dbReference>
<protein>
    <submittedName>
        <fullName evidence="1">Uncharacterized protein</fullName>
    </submittedName>
</protein>
<keyword evidence="2" id="KW-1185">Reference proteome</keyword>
<accession>A0ACC2HBG8</accession>